<keyword evidence="10" id="KW-0375">Hydrogen ion transport</keyword>
<feature type="domain" description="ATP synthase epsilon subunit C-terminal" evidence="13">
    <location>
        <begin position="90"/>
        <end position="134"/>
    </location>
</feature>
<keyword evidence="16" id="KW-1185">Reference proteome</keyword>
<keyword evidence="10" id="KW-1003">Cell membrane</keyword>
<evidence type="ECO:0000256" key="2">
    <source>
        <dbReference type="ARBA" id="ARBA00004202"/>
    </source>
</evidence>
<dbReference type="Pfam" id="PF00401">
    <property type="entry name" value="ATP-synt_DE"/>
    <property type="match status" value="1"/>
</dbReference>
<dbReference type="CDD" id="cd12152">
    <property type="entry name" value="F1-ATPase_delta"/>
    <property type="match status" value="1"/>
</dbReference>
<comment type="subunit">
    <text evidence="4 10 11">F-type ATPases have 2 components, CF(1) - the catalytic core - and CF(0) - the membrane proton channel. CF(1) has five subunits: alpha(3), beta(3), gamma(1), delta(1), epsilon(1). CF(0) has three main subunits: a, b and c.</text>
</comment>
<feature type="domain" description="ATP synthase F1 complex delta/epsilon subunit N-terminal" evidence="14">
    <location>
        <begin position="5"/>
        <end position="85"/>
    </location>
</feature>
<dbReference type="Proteomes" id="UP001205861">
    <property type="component" value="Unassembled WGS sequence"/>
</dbReference>
<feature type="coiled-coil region" evidence="12">
    <location>
        <begin position="89"/>
        <end position="136"/>
    </location>
</feature>
<accession>A0ABT2BN58</accession>
<dbReference type="Gene3D" id="1.20.5.440">
    <property type="entry name" value="ATP synthase delta/epsilon subunit, C-terminal domain"/>
    <property type="match status" value="1"/>
</dbReference>
<evidence type="ECO:0000256" key="5">
    <source>
        <dbReference type="ARBA" id="ARBA00022448"/>
    </source>
</evidence>
<evidence type="ECO:0000256" key="4">
    <source>
        <dbReference type="ARBA" id="ARBA00011648"/>
    </source>
</evidence>
<dbReference type="RefSeq" id="WP_258822834.1">
    <property type="nucleotide sequence ID" value="NZ_JANUGV010000005.1"/>
</dbReference>
<evidence type="ECO:0000256" key="3">
    <source>
        <dbReference type="ARBA" id="ARBA00005712"/>
    </source>
</evidence>
<keyword evidence="12" id="KW-0175">Coiled coil</keyword>
<keyword evidence="5 10" id="KW-0813">Transport</keyword>
<dbReference type="SUPFAM" id="SSF46604">
    <property type="entry name" value="Epsilon subunit of F1F0-ATP synthase C-terminal domain"/>
    <property type="match status" value="1"/>
</dbReference>
<dbReference type="HAMAP" id="MF_00530">
    <property type="entry name" value="ATP_synth_epsil_bac"/>
    <property type="match status" value="1"/>
</dbReference>
<dbReference type="PANTHER" id="PTHR13822">
    <property type="entry name" value="ATP SYNTHASE DELTA/EPSILON CHAIN"/>
    <property type="match status" value="1"/>
</dbReference>
<name>A0ABT2BN58_9BURK</name>
<comment type="caution">
    <text evidence="15">The sequence shown here is derived from an EMBL/GenBank/DDBJ whole genome shotgun (WGS) entry which is preliminary data.</text>
</comment>
<comment type="similarity">
    <text evidence="3 10 11">Belongs to the ATPase epsilon chain family.</text>
</comment>
<evidence type="ECO:0000256" key="8">
    <source>
        <dbReference type="ARBA" id="ARBA00023196"/>
    </source>
</evidence>
<proteinExistence type="inferred from homology"/>
<evidence type="ECO:0000256" key="10">
    <source>
        <dbReference type="HAMAP-Rule" id="MF_00530"/>
    </source>
</evidence>
<organism evidence="15 16">
    <name type="scientific">Massilia solisilvae</name>
    <dbReference type="NCBI Taxonomy" id="1811225"/>
    <lineage>
        <taxon>Bacteria</taxon>
        <taxon>Pseudomonadati</taxon>
        <taxon>Pseudomonadota</taxon>
        <taxon>Betaproteobacteria</taxon>
        <taxon>Burkholderiales</taxon>
        <taxon>Oxalobacteraceae</taxon>
        <taxon>Telluria group</taxon>
        <taxon>Massilia</taxon>
    </lineage>
</organism>
<dbReference type="EMBL" id="JANUGV010000005">
    <property type="protein sequence ID" value="MCS0609841.1"/>
    <property type="molecule type" value="Genomic_DNA"/>
</dbReference>
<evidence type="ECO:0000256" key="1">
    <source>
        <dbReference type="ARBA" id="ARBA00003543"/>
    </source>
</evidence>
<keyword evidence="7 10" id="KW-0472">Membrane</keyword>
<evidence type="ECO:0000256" key="9">
    <source>
        <dbReference type="ARBA" id="ARBA00023310"/>
    </source>
</evidence>
<evidence type="ECO:0000259" key="13">
    <source>
        <dbReference type="Pfam" id="PF00401"/>
    </source>
</evidence>
<dbReference type="InterPro" id="IPR036771">
    <property type="entry name" value="ATPsynth_dsu/esu_N"/>
</dbReference>
<dbReference type="NCBIfam" id="NF001847">
    <property type="entry name" value="PRK00571.1-4"/>
    <property type="match status" value="1"/>
</dbReference>
<keyword evidence="6 10" id="KW-0406">Ion transport</keyword>
<evidence type="ECO:0000256" key="11">
    <source>
        <dbReference type="RuleBase" id="RU003656"/>
    </source>
</evidence>
<dbReference type="InterPro" id="IPR001469">
    <property type="entry name" value="ATP_synth_F1_dsu/esu"/>
</dbReference>
<keyword evidence="9 10" id="KW-0066">ATP synthesis</keyword>
<evidence type="ECO:0000313" key="16">
    <source>
        <dbReference type="Proteomes" id="UP001205861"/>
    </source>
</evidence>
<comment type="subcellular location">
    <subcellularLocation>
        <location evidence="2 10">Cell membrane</location>
        <topology evidence="2 10">Peripheral membrane protein</topology>
    </subcellularLocation>
</comment>
<evidence type="ECO:0000256" key="6">
    <source>
        <dbReference type="ARBA" id="ARBA00023065"/>
    </source>
</evidence>
<dbReference type="Gene3D" id="2.60.15.10">
    <property type="entry name" value="F0F1 ATP synthase delta/epsilon subunit, N-terminal"/>
    <property type="match status" value="1"/>
</dbReference>
<evidence type="ECO:0000313" key="15">
    <source>
        <dbReference type="EMBL" id="MCS0609841.1"/>
    </source>
</evidence>
<evidence type="ECO:0000256" key="7">
    <source>
        <dbReference type="ARBA" id="ARBA00023136"/>
    </source>
</evidence>
<evidence type="ECO:0000256" key="12">
    <source>
        <dbReference type="SAM" id="Coils"/>
    </source>
</evidence>
<dbReference type="PANTHER" id="PTHR13822:SF10">
    <property type="entry name" value="ATP SYNTHASE EPSILON CHAIN, CHLOROPLASTIC"/>
    <property type="match status" value="1"/>
</dbReference>
<evidence type="ECO:0000259" key="14">
    <source>
        <dbReference type="Pfam" id="PF02823"/>
    </source>
</evidence>
<keyword evidence="8 10" id="KW-0139">CF(1)</keyword>
<dbReference type="Pfam" id="PF02823">
    <property type="entry name" value="ATP-synt_DE_N"/>
    <property type="match status" value="1"/>
</dbReference>
<comment type="function">
    <text evidence="1 10">Produces ATP from ADP in the presence of a proton gradient across the membrane.</text>
</comment>
<sequence length="140" mass="15002">MANTIHVDVVSAEDSIFSGEAEFVALPGEAGELGIYPKHTPLITRVKPGAVRIQVAGRSDEEFVFVAGGILEVQPNRVTVLADTAIRGHDLDEAKAQEAKKRAEELMQNKDAAIDYAKAQAELAAAIAQLAAIQKLRAKR</sequence>
<reference evidence="15 16" key="1">
    <citation type="submission" date="2022-08" db="EMBL/GenBank/DDBJ databases">
        <title>Reclassification of Massilia species as members of the genera Telluria, Duganella, Pseudoduganella, Mokoshia gen. nov. and Zemynaea gen. nov. using orthogonal and non-orthogonal genome-based approaches.</title>
        <authorList>
            <person name="Bowman J.P."/>
        </authorList>
    </citation>
    <scope>NUCLEOTIDE SEQUENCE [LARGE SCALE GENOMIC DNA]</scope>
    <source>
        <strain evidence="15 16">JCM 31607</strain>
    </source>
</reference>
<dbReference type="NCBIfam" id="TIGR01216">
    <property type="entry name" value="ATP_synt_epsi"/>
    <property type="match status" value="1"/>
</dbReference>
<gene>
    <name evidence="10" type="primary">atpC</name>
    <name evidence="15" type="ORF">NX773_16875</name>
</gene>
<dbReference type="SUPFAM" id="SSF51344">
    <property type="entry name" value="Epsilon subunit of F1F0-ATP synthase N-terminal domain"/>
    <property type="match status" value="1"/>
</dbReference>
<protein>
    <recommendedName>
        <fullName evidence="10">ATP synthase epsilon chain</fullName>
    </recommendedName>
    <alternativeName>
        <fullName evidence="10">ATP synthase F1 sector epsilon subunit</fullName>
    </alternativeName>
    <alternativeName>
        <fullName evidence="10">F-ATPase epsilon subunit</fullName>
    </alternativeName>
</protein>
<dbReference type="InterPro" id="IPR020546">
    <property type="entry name" value="ATP_synth_F1_dsu/esu_N"/>
</dbReference>
<dbReference type="InterPro" id="IPR036794">
    <property type="entry name" value="ATP_F1_dsu/esu_C_sf"/>
</dbReference>
<dbReference type="InterPro" id="IPR020547">
    <property type="entry name" value="ATP_synth_F1_esu_C"/>
</dbReference>